<dbReference type="AlphaFoldDB" id="A0AAV4NA05"/>
<keyword evidence="2" id="KW-1185">Reference proteome</keyword>
<organism evidence="1 2">
    <name type="scientific">Caerostris extrusa</name>
    <name type="common">Bark spider</name>
    <name type="synonym">Caerostris bankana</name>
    <dbReference type="NCBI Taxonomy" id="172846"/>
    <lineage>
        <taxon>Eukaryota</taxon>
        <taxon>Metazoa</taxon>
        <taxon>Ecdysozoa</taxon>
        <taxon>Arthropoda</taxon>
        <taxon>Chelicerata</taxon>
        <taxon>Arachnida</taxon>
        <taxon>Araneae</taxon>
        <taxon>Araneomorphae</taxon>
        <taxon>Entelegynae</taxon>
        <taxon>Araneoidea</taxon>
        <taxon>Araneidae</taxon>
        <taxon>Caerostris</taxon>
    </lineage>
</organism>
<reference evidence="1 2" key="1">
    <citation type="submission" date="2021-06" db="EMBL/GenBank/DDBJ databases">
        <title>Caerostris extrusa draft genome.</title>
        <authorList>
            <person name="Kono N."/>
            <person name="Arakawa K."/>
        </authorList>
    </citation>
    <scope>NUCLEOTIDE SEQUENCE [LARGE SCALE GENOMIC DNA]</scope>
</reference>
<evidence type="ECO:0000313" key="2">
    <source>
        <dbReference type="Proteomes" id="UP001054945"/>
    </source>
</evidence>
<gene>
    <name evidence="1" type="ORF">CEXT_671171</name>
</gene>
<proteinExistence type="predicted"/>
<evidence type="ECO:0000313" key="1">
    <source>
        <dbReference type="EMBL" id="GIX81391.1"/>
    </source>
</evidence>
<dbReference type="EMBL" id="BPLR01020675">
    <property type="protein sequence ID" value="GIX81391.1"/>
    <property type="molecule type" value="Genomic_DNA"/>
</dbReference>
<comment type="caution">
    <text evidence="1">The sequence shown here is derived from an EMBL/GenBank/DDBJ whole genome shotgun (WGS) entry which is preliminary data.</text>
</comment>
<accession>A0AAV4NA05</accession>
<sequence>MRSLTMVMEARLPHPLSEFLCRLVAGRHSRRSYILTPTPSSRFHLVSMYKTNTQLFASHLMQQQHETCKDPDSLRSS</sequence>
<name>A0AAV4NA05_CAEEX</name>
<protein>
    <submittedName>
        <fullName evidence="1">Uncharacterized protein</fullName>
    </submittedName>
</protein>
<dbReference type="Proteomes" id="UP001054945">
    <property type="component" value="Unassembled WGS sequence"/>
</dbReference>